<dbReference type="Pfam" id="PF13468">
    <property type="entry name" value="Glyoxalase_3"/>
    <property type="match status" value="1"/>
</dbReference>
<comment type="caution">
    <text evidence="2">The sequence shown here is derived from an EMBL/GenBank/DDBJ whole genome shotgun (WGS) entry which is preliminary data.</text>
</comment>
<name>A0A087CED9_9BIFI</name>
<gene>
    <name evidence="2" type="ORF">BPSY_2051</name>
</gene>
<reference evidence="2 3" key="1">
    <citation type="submission" date="2014-03" db="EMBL/GenBank/DDBJ databases">
        <title>Genomics of Bifidobacteria.</title>
        <authorList>
            <person name="Ventura M."/>
            <person name="Milani C."/>
            <person name="Lugli G.A."/>
        </authorList>
    </citation>
    <scope>NUCLEOTIDE SEQUENCE [LARGE SCALE GENOMIC DNA]</scope>
    <source>
        <strain evidence="2 3">LMG 21775</strain>
    </source>
</reference>
<dbReference type="PANTHER" id="PTHR40265">
    <property type="entry name" value="BLL2707 PROTEIN"/>
    <property type="match status" value="1"/>
</dbReference>
<evidence type="ECO:0000259" key="1">
    <source>
        <dbReference type="Pfam" id="PF13468"/>
    </source>
</evidence>
<dbReference type="InterPro" id="IPR025870">
    <property type="entry name" value="Glyoxalase-like_dom"/>
</dbReference>
<accession>A0A087CED9</accession>
<sequence>MINVLDLDEQIRRFADLGITFARGGSHRVWGTENALGYFGLNYIELISVQDERTASAFPRDGAAAVFDAARDFNEGIERINTIAIRTHDIEATHLRLKNAGIPVGDVVDGRRVDQQGNEIRWSIFFIDNTISGLPYPFFLEWPGTDEQREEQLSAQGLITAHPAGDLRVKRVIFEVPDVAGMARVWSLLTGQPESAQSAEDNTDGGVVIHLHDRDLVFRNGTANHITALEFTGAKESLRGQSLVIGDSVLDFL</sequence>
<evidence type="ECO:0000313" key="2">
    <source>
        <dbReference type="EMBL" id="KFI81639.1"/>
    </source>
</evidence>
<dbReference type="Proteomes" id="UP000029050">
    <property type="component" value="Unassembled WGS sequence"/>
</dbReference>
<keyword evidence="3" id="KW-1185">Reference proteome</keyword>
<organism evidence="2 3">
    <name type="scientific">Bifidobacterium psychraerophilum</name>
    <dbReference type="NCBI Taxonomy" id="218140"/>
    <lineage>
        <taxon>Bacteria</taxon>
        <taxon>Bacillati</taxon>
        <taxon>Actinomycetota</taxon>
        <taxon>Actinomycetes</taxon>
        <taxon>Bifidobacteriales</taxon>
        <taxon>Bifidobacteriaceae</taxon>
        <taxon>Bifidobacterium</taxon>
    </lineage>
</organism>
<protein>
    <submittedName>
        <fullName evidence="2">Rhodanese domain protein</fullName>
    </submittedName>
</protein>
<dbReference type="InterPro" id="IPR029068">
    <property type="entry name" value="Glyas_Bleomycin-R_OHBP_Dase"/>
</dbReference>
<dbReference type="STRING" id="218140.BPSY_2051"/>
<feature type="domain" description="Glyoxalase-like" evidence="1">
    <location>
        <begin position="4"/>
        <end position="187"/>
    </location>
</feature>
<dbReference type="eggNOG" id="COG0346">
    <property type="taxonomic scope" value="Bacteria"/>
</dbReference>
<dbReference type="EMBL" id="JGZI01000010">
    <property type="protein sequence ID" value="KFI81639.1"/>
    <property type="molecule type" value="Genomic_DNA"/>
</dbReference>
<evidence type="ECO:0000313" key="3">
    <source>
        <dbReference type="Proteomes" id="UP000029050"/>
    </source>
</evidence>
<dbReference type="PANTHER" id="PTHR40265:SF1">
    <property type="entry name" value="GLYOXALASE-LIKE DOMAIN-CONTAINING PROTEIN"/>
    <property type="match status" value="1"/>
</dbReference>
<proteinExistence type="predicted"/>
<dbReference type="AlphaFoldDB" id="A0A087CED9"/>
<dbReference type="SUPFAM" id="SSF54593">
    <property type="entry name" value="Glyoxalase/Bleomycin resistance protein/Dihydroxybiphenyl dioxygenase"/>
    <property type="match status" value="1"/>
</dbReference>
<dbReference type="Gene3D" id="3.10.180.10">
    <property type="entry name" value="2,3-Dihydroxybiphenyl 1,2-Dioxygenase, domain 1"/>
    <property type="match status" value="1"/>
</dbReference>